<feature type="domain" description="Leucine-binding protein" evidence="4">
    <location>
        <begin position="32"/>
        <end position="358"/>
    </location>
</feature>
<keyword evidence="2 3" id="KW-0732">Signal</keyword>
<dbReference type="SUPFAM" id="SSF53822">
    <property type="entry name" value="Periplasmic binding protein-like I"/>
    <property type="match status" value="1"/>
</dbReference>
<dbReference type="Gene3D" id="3.40.50.2300">
    <property type="match status" value="2"/>
</dbReference>
<evidence type="ECO:0000256" key="1">
    <source>
        <dbReference type="ARBA" id="ARBA00010062"/>
    </source>
</evidence>
<organism evidence="5 6">
    <name type="scientific">Actinoallomurus spadix</name>
    <dbReference type="NCBI Taxonomy" id="79912"/>
    <lineage>
        <taxon>Bacteria</taxon>
        <taxon>Bacillati</taxon>
        <taxon>Actinomycetota</taxon>
        <taxon>Actinomycetes</taxon>
        <taxon>Streptosporangiales</taxon>
        <taxon>Thermomonosporaceae</taxon>
        <taxon>Actinoallomurus</taxon>
    </lineage>
</organism>
<dbReference type="PANTHER" id="PTHR30483">
    <property type="entry name" value="LEUCINE-SPECIFIC-BINDING PROTEIN"/>
    <property type="match status" value="1"/>
</dbReference>
<evidence type="ECO:0000313" key="6">
    <source>
        <dbReference type="Proteomes" id="UP001501822"/>
    </source>
</evidence>
<feature type="signal peptide" evidence="3">
    <location>
        <begin position="1"/>
        <end position="19"/>
    </location>
</feature>
<evidence type="ECO:0000313" key="5">
    <source>
        <dbReference type="EMBL" id="GAA0365712.1"/>
    </source>
</evidence>
<protein>
    <recommendedName>
        <fullName evidence="4">Leucine-binding protein domain-containing protein</fullName>
    </recommendedName>
</protein>
<dbReference type="EMBL" id="BAAABM010000066">
    <property type="protein sequence ID" value="GAA0365712.1"/>
    <property type="molecule type" value="Genomic_DNA"/>
</dbReference>
<comment type="caution">
    <text evidence="5">The sequence shown here is derived from an EMBL/GenBank/DDBJ whole genome shotgun (WGS) entry which is preliminary data.</text>
</comment>
<dbReference type="InterPro" id="IPR028081">
    <property type="entry name" value="Leu-bd"/>
</dbReference>
<evidence type="ECO:0000256" key="3">
    <source>
        <dbReference type="SAM" id="SignalP"/>
    </source>
</evidence>
<dbReference type="InterPro" id="IPR051010">
    <property type="entry name" value="BCAA_transport"/>
</dbReference>
<dbReference type="InterPro" id="IPR028082">
    <property type="entry name" value="Peripla_BP_I"/>
</dbReference>
<dbReference type="PROSITE" id="PS51257">
    <property type="entry name" value="PROKAR_LIPOPROTEIN"/>
    <property type="match status" value="1"/>
</dbReference>
<dbReference type="Pfam" id="PF13458">
    <property type="entry name" value="Peripla_BP_6"/>
    <property type="match status" value="1"/>
</dbReference>
<gene>
    <name evidence="5" type="ORF">GCM10010151_64560</name>
</gene>
<sequence length="398" mass="40718">MASKLRLGAVLVAGSLSLAACKGGAAGGGGDTITVGMFATTSAATSAAFVNTWSVDGVQAGLKAINAAGGVNGKKITLKVCDNAGDPNRDATCARRAVQEKWVAVLGGFDPYAPSQTLPVLEAGSVPYVGFLQGTPAEYQSRVSFPVSIGTVGGYVGTFSQMVHDGCKKPVFVGANDAGSDVTYAQAKDVFGSAPGVTFNGAIKFTSGTTDVTPTVADALAQRPDCLAFGGGGNDAAKFFAAVRKAGSKATLYASPGVLQPQVIAALGKTAEGIKGASDTPMPNSSDPSMQKFLTDLKGYSAKAVPNEFSLIGYASTLLLQQGLTGLGDVTAKGLLKKLGGMSGVKVMNFPPLDFTKTRGSRQYPRMFNSSVWYGVVKNGQWTSSGSQTPTDIGQYIK</sequence>
<reference evidence="6" key="1">
    <citation type="journal article" date="2019" name="Int. J. Syst. Evol. Microbiol.">
        <title>The Global Catalogue of Microorganisms (GCM) 10K type strain sequencing project: providing services to taxonomists for standard genome sequencing and annotation.</title>
        <authorList>
            <consortium name="The Broad Institute Genomics Platform"/>
            <consortium name="The Broad Institute Genome Sequencing Center for Infectious Disease"/>
            <person name="Wu L."/>
            <person name="Ma J."/>
        </authorList>
    </citation>
    <scope>NUCLEOTIDE SEQUENCE [LARGE SCALE GENOMIC DNA]</scope>
    <source>
        <strain evidence="6">JCM 3146</strain>
    </source>
</reference>
<feature type="chain" id="PRO_5047239880" description="Leucine-binding protein domain-containing protein" evidence="3">
    <location>
        <begin position="20"/>
        <end position="398"/>
    </location>
</feature>
<comment type="similarity">
    <text evidence="1">Belongs to the leucine-binding protein family.</text>
</comment>
<dbReference type="PANTHER" id="PTHR30483:SF6">
    <property type="entry name" value="PERIPLASMIC BINDING PROTEIN OF ABC TRANSPORTER FOR NATURAL AMINO ACIDS"/>
    <property type="match status" value="1"/>
</dbReference>
<dbReference type="Proteomes" id="UP001501822">
    <property type="component" value="Unassembled WGS sequence"/>
</dbReference>
<name>A0ABP3HD67_9ACTN</name>
<evidence type="ECO:0000259" key="4">
    <source>
        <dbReference type="Pfam" id="PF13458"/>
    </source>
</evidence>
<accession>A0ABP3HD67</accession>
<keyword evidence="6" id="KW-1185">Reference proteome</keyword>
<proteinExistence type="inferred from homology"/>
<evidence type="ECO:0000256" key="2">
    <source>
        <dbReference type="ARBA" id="ARBA00022729"/>
    </source>
</evidence>
<dbReference type="RefSeq" id="WP_252798977.1">
    <property type="nucleotide sequence ID" value="NZ_BAAABM010000066.1"/>
</dbReference>